<dbReference type="Gene3D" id="2.60.120.200">
    <property type="match status" value="1"/>
</dbReference>
<dbReference type="RefSeq" id="WP_279856771.1">
    <property type="nucleotide sequence ID" value="NZ_JARVUX010000001.1"/>
</dbReference>
<name>A0AAP4ECN3_CLOPF</name>
<evidence type="ECO:0000313" key="1">
    <source>
        <dbReference type="EMBL" id="MDH2334922.1"/>
    </source>
</evidence>
<evidence type="ECO:0000313" key="2">
    <source>
        <dbReference type="Proteomes" id="UP001222958"/>
    </source>
</evidence>
<dbReference type="AlphaFoldDB" id="A0AAP4ECN3"/>
<dbReference type="Gene3D" id="2.120.10.10">
    <property type="match status" value="1"/>
</dbReference>
<dbReference type="InterPro" id="IPR013320">
    <property type="entry name" value="ConA-like_dom_sf"/>
</dbReference>
<dbReference type="Proteomes" id="UP001222958">
    <property type="component" value="Unassembled WGS sequence"/>
</dbReference>
<accession>A0AAP4ECN3</accession>
<dbReference type="SUPFAM" id="SSF50939">
    <property type="entry name" value="Sialidases"/>
    <property type="match status" value="1"/>
</dbReference>
<dbReference type="EMBL" id="JARVUX010000001">
    <property type="protein sequence ID" value="MDH2334922.1"/>
    <property type="molecule type" value="Genomic_DNA"/>
</dbReference>
<sequence length="571" mass="65556">MRGKKICKSLEEDRVLSYSIKERFLSDLKEFVDISEDINKLEDLKEVTIVIKFRSNVNSGAKTLFSISDSRGDSSKLALSLIDGRFNFYIIENYNLLCHIKSVKKYGDNSWHIGIVSLGDWGIKLYVDGNEVGYSKSPINLSMITELNSMNVGRTLDNKEEGRRYFHGDIDYLDLFNRCLSLEEVKELTKQEVKIGYDIPFIDLSKDKNRQVLVDKEEGVYLGHPSTVLMDDNKTMYVVYPKGHGVGPIVLKKSEDSGLTWSERLKTPLSWNNSEETPVMYKIKKPDGTSRIEMISGVPRGKEKGFRTSYSDDCGKTWSEFKHYFPTGKYGGIVAHASLTRLKDKKGDMDNKWLGIFHDLSYNNWKTYLSFDESGEEVWTEPVRLLEEYNLIEKAAQLCEIEVLRSPDGNQLALIARSQGKKNNSMIAFSNDEGETWTEPLELQGALMGERHKATYDPVSGRLLITFREIIRDPKKRGEKNEWIAGDWVAWGGTYDDLVHNREGEYRIRLMEDFTPTEKSGDCGYAGNEVLDDGTFVLTSYGYWEKDYNKPYIKSLRVTLKEIDEIFREMV</sequence>
<reference evidence="1" key="1">
    <citation type="submission" date="2023-04" db="EMBL/GenBank/DDBJ databases">
        <title>Epidemiological investigation of Clostridium perfringens isolated from cattle.</title>
        <authorList>
            <person name="Tian R."/>
        </authorList>
    </citation>
    <scope>NUCLEOTIDE SEQUENCE</scope>
    <source>
        <strain evidence="1">ZWCP172</strain>
    </source>
</reference>
<organism evidence="1 2">
    <name type="scientific">Clostridium perfringens</name>
    <dbReference type="NCBI Taxonomy" id="1502"/>
    <lineage>
        <taxon>Bacteria</taxon>
        <taxon>Bacillati</taxon>
        <taxon>Bacillota</taxon>
        <taxon>Clostridia</taxon>
        <taxon>Eubacteriales</taxon>
        <taxon>Clostridiaceae</taxon>
        <taxon>Clostridium</taxon>
    </lineage>
</organism>
<comment type="caution">
    <text evidence="1">The sequence shown here is derived from an EMBL/GenBank/DDBJ whole genome shotgun (WGS) entry which is preliminary data.</text>
</comment>
<gene>
    <name evidence="1" type="ORF">QDQ28_01830</name>
</gene>
<proteinExistence type="predicted"/>
<dbReference type="Pfam" id="PF13385">
    <property type="entry name" value="Laminin_G_3"/>
    <property type="match status" value="1"/>
</dbReference>
<dbReference type="InterPro" id="IPR036278">
    <property type="entry name" value="Sialidase_sf"/>
</dbReference>
<protein>
    <submittedName>
        <fullName evidence="1">Exo-alpha-sialidase</fullName>
    </submittedName>
</protein>
<dbReference type="SUPFAM" id="SSF49899">
    <property type="entry name" value="Concanavalin A-like lectins/glucanases"/>
    <property type="match status" value="1"/>
</dbReference>
<dbReference type="CDD" id="cd15482">
    <property type="entry name" value="Sialidase_non-viral"/>
    <property type="match status" value="1"/>
</dbReference>